<dbReference type="Pfam" id="PF04724">
    <property type="entry name" value="Glyco_transf_17"/>
    <property type="match status" value="1"/>
</dbReference>
<evidence type="ECO:0000313" key="2">
    <source>
        <dbReference type="EMBL" id="EPS71738.1"/>
    </source>
</evidence>
<protein>
    <submittedName>
        <fullName evidence="2">Uncharacterized protein</fullName>
    </submittedName>
</protein>
<keyword evidence="1" id="KW-0812">Transmembrane</keyword>
<proteinExistence type="predicted"/>
<keyword evidence="1" id="KW-1133">Transmembrane helix</keyword>
<keyword evidence="1" id="KW-0472">Membrane</keyword>
<reference evidence="2 3" key="1">
    <citation type="journal article" date="2013" name="BMC Genomics">
        <title>The miniature genome of a carnivorous plant Genlisea aurea contains a low number of genes and short non-coding sequences.</title>
        <authorList>
            <person name="Leushkin E.V."/>
            <person name="Sutormin R.A."/>
            <person name="Nabieva E.R."/>
            <person name="Penin A.A."/>
            <person name="Kondrashov A.S."/>
            <person name="Logacheva M.D."/>
        </authorList>
    </citation>
    <scope>NUCLEOTIDE SEQUENCE [LARGE SCALE GENOMIC DNA]</scope>
</reference>
<dbReference type="Proteomes" id="UP000015453">
    <property type="component" value="Unassembled WGS sequence"/>
</dbReference>
<dbReference type="InterPro" id="IPR006813">
    <property type="entry name" value="Glyco_trans_17"/>
</dbReference>
<feature type="non-terminal residue" evidence="2">
    <location>
        <position position="1"/>
    </location>
</feature>
<sequence>VMLRRTPPRRRLVICAVLFLVAVPFLVIGIYRNGQKISYFFRPLWDEPPPPFHRLPHYYAENVSTEVLCRLHGWSLRSAPRRVFDGIIFSNEIDILEIRWNELDNNVDKFVILESNTTFTGI</sequence>
<accession>S8E7A0</accession>
<comment type="caution">
    <text evidence="2">The sequence shown here is derived from an EMBL/GenBank/DDBJ whole genome shotgun (WGS) entry which is preliminary data.</text>
</comment>
<feature type="non-terminal residue" evidence="2">
    <location>
        <position position="122"/>
    </location>
</feature>
<dbReference type="PANTHER" id="PTHR12224:SF25">
    <property type="entry name" value="BETA-1,4-N-ACETYLGLUCOSAMINYLTRANSFERASE FAMILY PROTEIN"/>
    <property type="match status" value="1"/>
</dbReference>
<dbReference type="PANTHER" id="PTHR12224">
    <property type="entry name" value="BETA-1,4-MANNOSYL-GLYCOPROTEIN BETA-1,4-N-ACETYLGLUCOSAMINYL-TRANSFERASE"/>
    <property type="match status" value="1"/>
</dbReference>
<dbReference type="GO" id="GO:0006044">
    <property type="term" value="P:N-acetylglucosamine metabolic process"/>
    <property type="evidence" value="ECO:0007669"/>
    <property type="project" value="TreeGrafter"/>
</dbReference>
<dbReference type="GO" id="GO:0003830">
    <property type="term" value="F:beta-1,4-mannosylglycoprotein 4-beta-N-acetylglucosaminyltransferase activity"/>
    <property type="evidence" value="ECO:0007669"/>
    <property type="project" value="InterPro"/>
</dbReference>
<organism evidence="2 3">
    <name type="scientific">Genlisea aurea</name>
    <dbReference type="NCBI Taxonomy" id="192259"/>
    <lineage>
        <taxon>Eukaryota</taxon>
        <taxon>Viridiplantae</taxon>
        <taxon>Streptophyta</taxon>
        <taxon>Embryophyta</taxon>
        <taxon>Tracheophyta</taxon>
        <taxon>Spermatophyta</taxon>
        <taxon>Magnoliopsida</taxon>
        <taxon>eudicotyledons</taxon>
        <taxon>Gunneridae</taxon>
        <taxon>Pentapetalae</taxon>
        <taxon>asterids</taxon>
        <taxon>lamiids</taxon>
        <taxon>Lamiales</taxon>
        <taxon>Lentibulariaceae</taxon>
        <taxon>Genlisea</taxon>
    </lineage>
</organism>
<dbReference type="GO" id="GO:0016020">
    <property type="term" value="C:membrane"/>
    <property type="evidence" value="ECO:0007669"/>
    <property type="project" value="InterPro"/>
</dbReference>
<feature type="transmembrane region" description="Helical" evidence="1">
    <location>
        <begin position="12"/>
        <end position="31"/>
    </location>
</feature>
<gene>
    <name evidence="2" type="ORF">M569_03025</name>
</gene>
<evidence type="ECO:0000313" key="3">
    <source>
        <dbReference type="Proteomes" id="UP000015453"/>
    </source>
</evidence>
<dbReference type="OrthoDB" id="1927752at2759"/>
<name>S8E7A0_9LAMI</name>
<dbReference type="AlphaFoldDB" id="S8E7A0"/>
<evidence type="ECO:0000256" key="1">
    <source>
        <dbReference type="SAM" id="Phobius"/>
    </source>
</evidence>
<dbReference type="EMBL" id="AUSU01001127">
    <property type="protein sequence ID" value="EPS71738.1"/>
    <property type="molecule type" value="Genomic_DNA"/>
</dbReference>
<keyword evidence="3" id="KW-1185">Reference proteome</keyword>